<evidence type="ECO:0000313" key="1">
    <source>
        <dbReference type="EnsemblMetazoa" id="PPA34757.1"/>
    </source>
</evidence>
<dbReference type="EnsemblMetazoa" id="PPA34757.1">
    <property type="protein sequence ID" value="PPA34757.1"/>
    <property type="gene ID" value="WBGene00273126"/>
</dbReference>
<proteinExistence type="predicted"/>
<gene>
    <name evidence="1" type="primary">WBGene00273126</name>
</gene>
<dbReference type="InterPro" id="IPR019428">
    <property type="entry name" value="7TM_GPCR_serpentine_rcpt_Str"/>
</dbReference>
<accession>A0A8R1YQL3</accession>
<dbReference type="PANTHER" id="PTHR22943:SF248">
    <property type="entry name" value="SEVEN TM RECEPTOR"/>
    <property type="match status" value="1"/>
</dbReference>
<organism evidence="1 2">
    <name type="scientific">Pristionchus pacificus</name>
    <name type="common">Parasitic nematode worm</name>
    <dbReference type="NCBI Taxonomy" id="54126"/>
    <lineage>
        <taxon>Eukaryota</taxon>
        <taxon>Metazoa</taxon>
        <taxon>Ecdysozoa</taxon>
        <taxon>Nematoda</taxon>
        <taxon>Chromadorea</taxon>
        <taxon>Rhabditida</taxon>
        <taxon>Rhabditina</taxon>
        <taxon>Diplogasteromorpha</taxon>
        <taxon>Diplogasteroidea</taxon>
        <taxon>Neodiplogasteridae</taxon>
        <taxon>Pristionchus</taxon>
    </lineage>
</organism>
<dbReference type="Pfam" id="PF10326">
    <property type="entry name" value="7TM_GPCR_Str"/>
    <property type="match status" value="1"/>
</dbReference>
<dbReference type="Proteomes" id="UP000005239">
    <property type="component" value="Unassembled WGS sequence"/>
</dbReference>
<name>A0A2A6C665_PRIPA</name>
<evidence type="ECO:0000313" key="2">
    <source>
        <dbReference type="Proteomes" id="UP000005239"/>
    </source>
</evidence>
<dbReference type="PANTHER" id="PTHR22943">
    <property type="entry name" value="7-TRANSMEMBRANE DOMAIN RECEPTOR C.ELEGANS"/>
    <property type="match status" value="1"/>
</dbReference>
<sequence length="241" mass="27110">SHLTTSGFYFIPRHAGTILFGVPLDSPLCLLFIATYYQTFLILAYHFVFRFKTVTKFLQKSYTDKWRPKHWIIIGIIVYVFYIATFIVITAMEGIPNDYTRAHVPPSILQLYGKDLRDPNIGYTCIAIKVSYPTATHSDRQCAESTIKMCWHFPMIASVVGLMALFGATAAVIGYCMYQTSAAIRYLTKTLNTQIDKQLSSAENETNAARFVQCVVNSDSSAMLGIVCTLIHGNCVPDIDW</sequence>
<accession>A0A2A6C665</accession>
<keyword evidence="2" id="KW-1185">Reference proteome</keyword>
<reference evidence="2" key="1">
    <citation type="journal article" date="2008" name="Nat. Genet.">
        <title>The Pristionchus pacificus genome provides a unique perspective on nematode lifestyle and parasitism.</title>
        <authorList>
            <person name="Dieterich C."/>
            <person name="Clifton S.W."/>
            <person name="Schuster L.N."/>
            <person name="Chinwalla A."/>
            <person name="Delehaunty K."/>
            <person name="Dinkelacker I."/>
            <person name="Fulton L."/>
            <person name="Fulton R."/>
            <person name="Godfrey J."/>
            <person name="Minx P."/>
            <person name="Mitreva M."/>
            <person name="Roeseler W."/>
            <person name="Tian H."/>
            <person name="Witte H."/>
            <person name="Yang S.P."/>
            <person name="Wilson R.K."/>
            <person name="Sommer R.J."/>
        </authorList>
    </citation>
    <scope>NUCLEOTIDE SEQUENCE [LARGE SCALE GENOMIC DNA]</scope>
    <source>
        <strain evidence="2">PS312</strain>
    </source>
</reference>
<dbReference type="AlphaFoldDB" id="A0A2A6C665"/>
<protein>
    <submittedName>
        <fullName evidence="1">G protein-coupled receptor</fullName>
    </submittedName>
</protein>
<reference evidence="1" key="2">
    <citation type="submission" date="2022-06" db="UniProtKB">
        <authorList>
            <consortium name="EnsemblMetazoa"/>
        </authorList>
    </citation>
    <scope>IDENTIFICATION</scope>
    <source>
        <strain evidence="1">PS312</strain>
    </source>
</reference>